<dbReference type="AlphaFoldDB" id="A0A9X9Q4T2"/>
<evidence type="ECO:0000313" key="2">
    <source>
        <dbReference type="EMBL" id="VCX15664.1"/>
    </source>
</evidence>
<feature type="compositionally biased region" description="Acidic residues" evidence="1">
    <location>
        <begin position="12"/>
        <end position="23"/>
    </location>
</feature>
<evidence type="ECO:0000256" key="1">
    <source>
        <dbReference type="SAM" id="MobiDB-lite"/>
    </source>
</evidence>
<proteinExistence type="predicted"/>
<dbReference type="EMBL" id="CYRY02035570">
    <property type="protein sequence ID" value="VCX15664.1"/>
    <property type="molecule type" value="Genomic_DNA"/>
</dbReference>
<keyword evidence="3" id="KW-1185">Reference proteome</keyword>
<organism evidence="2 3">
    <name type="scientific">Gulo gulo</name>
    <name type="common">Wolverine</name>
    <name type="synonym">Gluton</name>
    <dbReference type="NCBI Taxonomy" id="48420"/>
    <lineage>
        <taxon>Eukaryota</taxon>
        <taxon>Metazoa</taxon>
        <taxon>Chordata</taxon>
        <taxon>Craniata</taxon>
        <taxon>Vertebrata</taxon>
        <taxon>Euteleostomi</taxon>
        <taxon>Mammalia</taxon>
        <taxon>Eutheria</taxon>
        <taxon>Laurasiatheria</taxon>
        <taxon>Carnivora</taxon>
        <taxon>Caniformia</taxon>
        <taxon>Musteloidea</taxon>
        <taxon>Mustelidae</taxon>
        <taxon>Guloninae</taxon>
        <taxon>Gulo</taxon>
    </lineage>
</organism>
<reference evidence="2 3" key="1">
    <citation type="submission" date="2018-10" db="EMBL/GenBank/DDBJ databases">
        <authorList>
            <person name="Ekblom R."/>
            <person name="Jareborg N."/>
        </authorList>
    </citation>
    <scope>NUCLEOTIDE SEQUENCE [LARGE SCALE GENOMIC DNA]</scope>
    <source>
        <tissue evidence="2">Muscle</tissue>
    </source>
</reference>
<evidence type="ECO:0000313" key="3">
    <source>
        <dbReference type="Proteomes" id="UP000269945"/>
    </source>
</evidence>
<dbReference type="Proteomes" id="UP000269945">
    <property type="component" value="Unassembled WGS sequence"/>
</dbReference>
<protein>
    <submittedName>
        <fullName evidence="2">Uncharacterized protein</fullName>
    </submittedName>
</protein>
<feature type="region of interest" description="Disordered" evidence="1">
    <location>
        <begin position="1"/>
        <end position="40"/>
    </location>
</feature>
<gene>
    <name evidence="2" type="ORF">BN2614_LOCUS9</name>
</gene>
<name>A0A9X9Q4T2_GULGU</name>
<sequence>MLRFILRGHEEPPEEEGREEEAGDLMLKGPQGRKSPDPFLAEVGMPRRLLKAPLKKFPLGSLLNQGPELEEEVPDPEELDWWSKYYASLQELRGQTNLEEDELDDPGESDGVHLISVAGEAQDQGQGEAEVKGSASQKKAVPTLKIYNGTLEEEFNHFEDWLNVFP</sequence>
<feature type="non-terminal residue" evidence="2">
    <location>
        <position position="166"/>
    </location>
</feature>
<comment type="caution">
    <text evidence="2">The sequence shown here is derived from an EMBL/GenBank/DDBJ whole genome shotgun (WGS) entry which is preliminary data.</text>
</comment>
<accession>A0A9X9Q4T2</accession>